<proteinExistence type="evidence at transcript level"/>
<dbReference type="AlphaFoldDB" id="Q4V5Y3"/>
<accession>Q4V5Y3</accession>
<protein>
    <submittedName>
        <fullName evidence="1">IP07892p</fullName>
    </submittedName>
</protein>
<sequence>MAMGSTRSTAIFWHCRSRAMGRSLETSPTLWLMCASSTTLRVLMIWNTCMSRSSS</sequence>
<evidence type="ECO:0000313" key="1">
    <source>
        <dbReference type="EMBL" id="AAY54939.1"/>
    </source>
</evidence>
<name>Q4V5Y3_DROME</name>
<organism evidence="1">
    <name type="scientific">Drosophila melanogaster</name>
    <name type="common">Fruit fly</name>
    <dbReference type="NCBI Taxonomy" id="7227"/>
    <lineage>
        <taxon>Eukaryota</taxon>
        <taxon>Metazoa</taxon>
        <taxon>Ecdysozoa</taxon>
        <taxon>Arthropoda</taxon>
        <taxon>Hexapoda</taxon>
        <taxon>Insecta</taxon>
        <taxon>Pterygota</taxon>
        <taxon>Neoptera</taxon>
        <taxon>Endopterygota</taxon>
        <taxon>Diptera</taxon>
        <taxon>Brachycera</taxon>
        <taxon>Muscomorpha</taxon>
        <taxon>Ephydroidea</taxon>
        <taxon>Drosophilidae</taxon>
        <taxon>Drosophila</taxon>
        <taxon>Sophophora</taxon>
    </lineage>
</organism>
<dbReference type="EMBL" id="BT022523">
    <property type="protein sequence ID" value="AAY54939.1"/>
    <property type="molecule type" value="mRNA"/>
</dbReference>
<reference evidence="1" key="1">
    <citation type="submission" date="2005-05" db="EMBL/GenBank/DDBJ databases">
        <authorList>
            <person name="Stapleton M."/>
            <person name="Carlson J."/>
            <person name="Chavez C."/>
            <person name="Frise E."/>
            <person name="George R."/>
            <person name="Pacleb J."/>
            <person name="Park S."/>
            <person name="Wan K."/>
            <person name="Yu C."/>
            <person name="Celniker S."/>
        </authorList>
    </citation>
    <scope>NUCLEOTIDE SEQUENCE</scope>
</reference>